<dbReference type="InterPro" id="IPR001075">
    <property type="entry name" value="NIF_FeS_clus_asmbl_NifU_C"/>
</dbReference>
<dbReference type="EMBL" id="BAABHK010000007">
    <property type="protein sequence ID" value="GAA4629573.1"/>
    <property type="molecule type" value="Genomic_DNA"/>
</dbReference>
<organism evidence="3 4">
    <name type="scientific">Actinoallomurus vinaceus</name>
    <dbReference type="NCBI Taxonomy" id="1080074"/>
    <lineage>
        <taxon>Bacteria</taxon>
        <taxon>Bacillati</taxon>
        <taxon>Actinomycetota</taxon>
        <taxon>Actinomycetes</taxon>
        <taxon>Streptosporangiales</taxon>
        <taxon>Thermomonosporaceae</taxon>
        <taxon>Actinoallomurus</taxon>
    </lineage>
</organism>
<gene>
    <name evidence="3" type="ORF">GCM10023196_051450</name>
</gene>
<accession>A0ABP8UF13</accession>
<evidence type="ECO:0000313" key="4">
    <source>
        <dbReference type="Proteomes" id="UP001501442"/>
    </source>
</evidence>
<dbReference type="SUPFAM" id="SSF117916">
    <property type="entry name" value="Fe-S cluster assembly (FSCA) domain-like"/>
    <property type="match status" value="1"/>
</dbReference>
<evidence type="ECO:0000313" key="3">
    <source>
        <dbReference type="EMBL" id="GAA4629573.1"/>
    </source>
</evidence>
<reference evidence="4" key="1">
    <citation type="journal article" date="2019" name="Int. J. Syst. Evol. Microbiol.">
        <title>The Global Catalogue of Microorganisms (GCM) 10K type strain sequencing project: providing services to taxonomists for standard genome sequencing and annotation.</title>
        <authorList>
            <consortium name="The Broad Institute Genomics Platform"/>
            <consortium name="The Broad Institute Genome Sequencing Center for Infectious Disease"/>
            <person name="Wu L."/>
            <person name="Ma J."/>
        </authorList>
    </citation>
    <scope>NUCLEOTIDE SEQUENCE [LARGE SCALE GENOMIC DNA]</scope>
    <source>
        <strain evidence="4">JCM 17939</strain>
    </source>
</reference>
<evidence type="ECO:0000259" key="2">
    <source>
        <dbReference type="Pfam" id="PF01106"/>
    </source>
</evidence>
<comment type="caution">
    <text evidence="3">The sequence shown here is derived from an EMBL/GenBank/DDBJ whole genome shotgun (WGS) entry which is preliminary data.</text>
</comment>
<dbReference type="InterPro" id="IPR034904">
    <property type="entry name" value="FSCA_dom_sf"/>
</dbReference>
<feature type="domain" description="NIF system FeS cluster assembly NifU C-terminal" evidence="2">
    <location>
        <begin position="95"/>
        <end position="158"/>
    </location>
</feature>
<dbReference type="RefSeq" id="WP_345433555.1">
    <property type="nucleotide sequence ID" value="NZ_BAABHK010000007.1"/>
</dbReference>
<dbReference type="Pfam" id="PF01106">
    <property type="entry name" value="NifU"/>
    <property type="match status" value="1"/>
</dbReference>
<proteinExistence type="predicted"/>
<comment type="function">
    <text evidence="1">May be involved in the formation or repair of [Fe-S] clusters present in iron-sulfur proteins.</text>
</comment>
<sequence>MADPPAAGLPEDEVQDRLVRLDTLLERLEQATGPVAEIAAQAVEALTEVYGTALARMTALVDGLPELASALTRDELVHHLLILHGIHPQPVEERVARVLDDARPALRTGGAVELAEITGDVARLRWSGSRGCASSAAAVERALADAVLAVAPELRRVEVTPAERAPTVIPADSLLRRPATRIPDGTA</sequence>
<keyword evidence="4" id="KW-1185">Reference proteome</keyword>
<dbReference type="Proteomes" id="UP001501442">
    <property type="component" value="Unassembled WGS sequence"/>
</dbReference>
<dbReference type="Gene3D" id="3.30.300.130">
    <property type="entry name" value="Fe-S cluster assembly (FSCA)"/>
    <property type="match status" value="1"/>
</dbReference>
<name>A0ABP8UF13_9ACTN</name>
<evidence type="ECO:0000256" key="1">
    <source>
        <dbReference type="ARBA" id="ARBA00049958"/>
    </source>
</evidence>
<protein>
    <recommendedName>
        <fullName evidence="2">NIF system FeS cluster assembly NifU C-terminal domain-containing protein</fullName>
    </recommendedName>
</protein>